<reference evidence="5" key="1">
    <citation type="submission" date="2012-11" db="EMBL/GenBank/DDBJ databases">
        <authorList>
            <person name="Lucero-Rivera Y.E."/>
            <person name="Tovar-Ramirez D."/>
        </authorList>
    </citation>
    <scope>NUCLEOTIDE SEQUENCE [LARGE SCALE GENOMIC DNA]</scope>
    <source>
        <strain evidence="5">Araruama</strain>
    </source>
</reference>
<comment type="caution">
    <text evidence="4">The sequence shown here is derived from an EMBL/GenBank/DDBJ whole genome shotgun (WGS) entry which is preliminary data.</text>
</comment>
<evidence type="ECO:0000259" key="3">
    <source>
        <dbReference type="SMART" id="SM00560"/>
    </source>
</evidence>
<evidence type="ECO:0000256" key="1">
    <source>
        <dbReference type="ARBA" id="ARBA00022729"/>
    </source>
</evidence>
<dbReference type="SMART" id="SM00560">
    <property type="entry name" value="LamGL"/>
    <property type="match status" value="1"/>
</dbReference>
<sequence length="1766" mass="194875">MSMDTYSLSLSGGKWDYAIRNAADIATIDTIAVDTGYTGIFLVKVDVPLTNVANGDADIITISAMSQGNNSITFTTQVTTTTPIFSYSMANLSESLIVQPGNSYNYNVQIENTGANNDTYNISHIGGNFSYVIRNKDDYATIDTLSVDAGSTGTFLVKVTVPGVGLTNAQADTVTIHTVSQGNGNVASDYSITTQTPLFATRLARLENNAFVYPGKSYNYPVFIENNGSGTDAYNLSVLGGSWDYQIRNSLNTSAIQTIILNPGASDKFLVRVTVPFTGVANGASDTITVQAVSQALNTVDSRIEITTNSPYYEFKLKKRTPNQTVFLGETVDYFIHLNNTGAANDCYSLTVSGGNWSYTLRNADDNTNISSIPLPSGYSDTFILRVTMPQTGISSGEAETVTVKAKSQNNETVSDQVLVTTASPLYDFNAYRINFPESVNTEETTNFKLFINNTGNIIDTYQLSITGGKWTYAIRNTSNTSDITSMTLGSGNLDSFIVSAYVPITNVSNGDTDAITLSVESKGNPSVTASIPFVLTAINYSFNLEKNYDNAHISPGKSAVYELQINNTDQSDDTYLLSVQDSDWSYVFRNASDTRNITRISVPAMNSQEFFVKVIVPLHGTSEGMIETATVHAVSMGKSSVTDQLTIHSKVSPEASFAYFQAIKETNDATVNIGRSYDYRIQVVNYGISADEYHLDFSGGAWSYAIRNQNDISDIGCMTVMPNASRSFIVRTTVPQQATTGDSDTVLVRVKSNNSGFGANISLTTTANQYYALSFDGSNFMTISHQNTFNVNPASVEAWICPTTLSTNANENPIISKLASNSGWELRAHTKPEFVAYIDGVSQTVTSSKSITPNIWTHITATYDDHSLKLYINEELCGTKTIQGSITDNTIDVSIARSSLNTGNTFNGHIDDVRLWNTAITQQQVIDYQELNLKGKETGLIANWQFEEGTGTTINDSSTNAIHTSIANPLWISSPVTLSDVTYAFNIKSTNAIIEQGQTHQYRVEIENTGPTIDTYSINMNGGAWSYTLLDALGTSSVNSITLSSGYSATVIVEVNLPTSIVCDGDHDQVTLTVSSQNNTDLVKQKIISSTATYATPISANDFAFKQTKLTEYNHVQMGDSLYYLFTVENTGTYCNDFSMKRMGGSMDYQLYDESDQSSVDNFTLRPGENKTIVLKTLAPQTGYTIGDMDLTILKLDAHGDAVTEYRTYTSTVSETLPDDMVEFRKDQKDSDIPMARNMNYSYCQSIYLKEEIQQSGAIFSLFFEHNQAISETFTNVDIYMGITNKREFSSTSDWIPLTQLTKVYSGNLYLDANKTWDGILLLDNLYIYDTDNGHLVIAIDDNSGQGKADRFYSSQSIMNRTLAFSDNSTNPDPNSPPNGALKSAYPNIRFTIKAYDPYGVELTRFTHDSGIRFSESLYYSLTIENKGLNPDTYTFTTNGEWTYLIRNADDTSDINSISLNVNASKSFWLKVTAPSTGVSDGYIDSLTLTAGSQGNPLKTHNLEIKSTALNQNTVEIQKQRLENISLPIEPEMVYTYSQSIYQQSLIDRQGVITSIALQYNGYTTWQDDIDIYMGHTPKNAFNHETDWIPAHRLTQVYSGPLTVSKNQNWIKINLENPFFYNNTNHLVIAIDENKTNAHSVHDKFFCTQSNENTGLIYTQDIYYAIDPTPEFPSQGQMKFAIPNIRIEIPPVGDDQVQIVRLNEDKDVEIERTYNYTFRVFNNGSTTDTIDLATSSGSWTYTVRDRMDTQDISSIGITAYSQTEV</sequence>
<dbReference type="EMBL" id="ATBP01000576">
    <property type="protein sequence ID" value="ETR69723.1"/>
    <property type="molecule type" value="Genomic_DNA"/>
</dbReference>
<keyword evidence="1" id="KW-0732">Signal</keyword>
<dbReference type="InterPro" id="IPR013320">
    <property type="entry name" value="ConA-like_dom_sf"/>
</dbReference>
<gene>
    <name evidence="4" type="ORF">OMM_09351</name>
</gene>
<name>A0A1V1P4K6_9BACT</name>
<dbReference type="Pfam" id="PF13385">
    <property type="entry name" value="Laminin_G_3"/>
    <property type="match status" value="1"/>
</dbReference>
<keyword evidence="2" id="KW-1015">Disulfide bond</keyword>
<protein>
    <recommendedName>
        <fullName evidence="3">LamG-like jellyroll fold domain-containing protein</fullName>
    </recommendedName>
</protein>
<feature type="non-terminal residue" evidence="4">
    <location>
        <position position="1766"/>
    </location>
</feature>
<accession>A0A1V1P4K6</accession>
<feature type="domain" description="LamG-like jellyroll fold" evidence="3">
    <location>
        <begin position="796"/>
        <end position="924"/>
    </location>
</feature>
<dbReference type="PANTHER" id="PTHR39198:SF1">
    <property type="entry name" value="ALPHA-GALACTOSIDASE NEW3 DOMAIN-CONTAINING PROTEIN"/>
    <property type="match status" value="1"/>
</dbReference>
<dbReference type="Proteomes" id="UP000189670">
    <property type="component" value="Unassembled WGS sequence"/>
</dbReference>
<evidence type="ECO:0000256" key="2">
    <source>
        <dbReference type="ARBA" id="ARBA00023157"/>
    </source>
</evidence>
<evidence type="ECO:0000313" key="5">
    <source>
        <dbReference type="Proteomes" id="UP000189670"/>
    </source>
</evidence>
<dbReference type="Gene3D" id="2.60.120.200">
    <property type="match status" value="1"/>
</dbReference>
<evidence type="ECO:0000313" key="4">
    <source>
        <dbReference type="EMBL" id="ETR69723.1"/>
    </source>
</evidence>
<organism evidence="4 5">
    <name type="scientific">Candidatus Magnetoglobus multicellularis str. Araruama</name>
    <dbReference type="NCBI Taxonomy" id="890399"/>
    <lineage>
        <taxon>Bacteria</taxon>
        <taxon>Pseudomonadati</taxon>
        <taxon>Thermodesulfobacteriota</taxon>
        <taxon>Desulfobacteria</taxon>
        <taxon>Desulfobacterales</taxon>
        <taxon>Desulfobacteraceae</taxon>
        <taxon>Candidatus Magnetoglobus</taxon>
    </lineage>
</organism>
<dbReference type="InterPro" id="IPR006558">
    <property type="entry name" value="LamG-like"/>
</dbReference>
<dbReference type="SUPFAM" id="SSF49899">
    <property type="entry name" value="Concanavalin A-like lectins/glucanases"/>
    <property type="match status" value="1"/>
</dbReference>
<proteinExistence type="predicted"/>
<dbReference type="PANTHER" id="PTHR39198">
    <property type="entry name" value="HYPOTHETICAL MEMBRANE PROTEIN, CONSERVED"/>
    <property type="match status" value="1"/>
</dbReference>